<dbReference type="AlphaFoldDB" id="A0A7I4Z424"/>
<organism evidence="1 2">
    <name type="scientific">Haemonchus contortus</name>
    <name type="common">Barber pole worm</name>
    <dbReference type="NCBI Taxonomy" id="6289"/>
    <lineage>
        <taxon>Eukaryota</taxon>
        <taxon>Metazoa</taxon>
        <taxon>Ecdysozoa</taxon>
        <taxon>Nematoda</taxon>
        <taxon>Chromadorea</taxon>
        <taxon>Rhabditida</taxon>
        <taxon>Rhabditina</taxon>
        <taxon>Rhabditomorpha</taxon>
        <taxon>Strongyloidea</taxon>
        <taxon>Trichostrongylidae</taxon>
        <taxon>Haemonchus</taxon>
    </lineage>
</organism>
<evidence type="ECO:0000313" key="1">
    <source>
        <dbReference type="Proteomes" id="UP000025227"/>
    </source>
</evidence>
<reference evidence="2" key="1">
    <citation type="submission" date="2020-12" db="UniProtKB">
        <authorList>
            <consortium name="WormBaseParasite"/>
        </authorList>
    </citation>
    <scope>IDENTIFICATION</scope>
    <source>
        <strain evidence="2">MHco3</strain>
    </source>
</reference>
<dbReference type="WBParaSite" id="HCON_00172650-00001">
    <property type="protein sequence ID" value="HCON_00172650-00001"/>
    <property type="gene ID" value="HCON_00172650"/>
</dbReference>
<dbReference type="Proteomes" id="UP000025227">
    <property type="component" value="Unplaced"/>
</dbReference>
<accession>A0A7I4Z424</accession>
<keyword evidence="1" id="KW-1185">Reference proteome</keyword>
<evidence type="ECO:0000313" key="2">
    <source>
        <dbReference type="WBParaSite" id="HCON_00172650-00001"/>
    </source>
</evidence>
<name>A0A7I4Z424_HAECO</name>
<protein>
    <submittedName>
        <fullName evidence="2">GCR1_C domain-containing protein</fullName>
    </submittedName>
</protein>
<proteinExistence type="predicted"/>
<sequence length="383" mass="45006">MNTLEELLRLRRIFEAIPPLPDAVTLYNKILHESIQLRIATRSMSDLFERIKALQHSHEDLRNRSLQLHAMETLWEKIHAVFALLRSEIRTLFAVIPLLQASGMISEEEWNLMIQKLQWDDRRGSCFSITTKLKEQSKSEFNNLQDSHNRSIDIIRASLLEATQSTPSEHAISDSESHVSDGGEGIEMLDQIPNPKNDDEMRRAREEEAKIIKSDGEFMEKVEEADDEEVSIIRRNDETENNVEVEGCAFHLAQAWNRRRDTCNMRKFMQGHGRVLVVAEWWDTIKGVIFLPKRLYPEVRALWRPPVPEDHVAYEKCKEFLEYLHSTWFDGPYKNLWNKWELVDLRTTNIAEAYHNRLNVEFGRDHPDLRTLIEKLKYIDFEA</sequence>
<dbReference type="OrthoDB" id="5843846at2759"/>